<dbReference type="STRING" id="437022.CC99x_00132"/>
<reference evidence="4" key="1">
    <citation type="submission" date="2015-09" db="EMBL/GenBank/DDBJ databases">
        <title>Draft Genome Sequences of Two Novel Amoeba-resistant Intranuclear Bacteria, Candidatus Berkiella cookevillensis and Candidatus Berkiella aquae.</title>
        <authorList>
            <person name="Mehari Y.T."/>
            <person name="Arivett B.A."/>
            <person name="Farone A.L."/>
            <person name="Gunderson J.H."/>
            <person name="Farone M.B."/>
        </authorList>
    </citation>
    <scope>NUCLEOTIDE SEQUENCE [LARGE SCALE GENOMIC DNA]</scope>
    <source>
        <strain evidence="4">CC99</strain>
    </source>
</reference>
<dbReference type="RefSeq" id="WP_057622602.1">
    <property type="nucleotide sequence ID" value="NZ_LKHV02000001.1"/>
</dbReference>
<dbReference type="PANTHER" id="PTHR24198:SF165">
    <property type="entry name" value="ANKYRIN REPEAT-CONTAINING PROTEIN-RELATED"/>
    <property type="match status" value="1"/>
</dbReference>
<protein>
    <submittedName>
        <fullName evidence="5">Ankyrin repeat domain-containing protein</fullName>
    </submittedName>
    <submittedName>
        <fullName evidence="4">Ankyrin repeats (3 copies)</fullName>
    </submittedName>
</protein>
<comment type="caution">
    <text evidence="4">The sequence shown here is derived from an EMBL/GenBank/DDBJ whole genome shotgun (WGS) entry which is preliminary data.</text>
</comment>
<dbReference type="OrthoDB" id="5636948at2"/>
<dbReference type="PANTHER" id="PTHR24198">
    <property type="entry name" value="ANKYRIN REPEAT AND PROTEIN KINASE DOMAIN-CONTAINING PROTEIN"/>
    <property type="match status" value="1"/>
</dbReference>
<reference evidence="5" key="2">
    <citation type="journal article" date="2016" name="Genome Announc.">
        <title>Draft Genome Sequences of Two Novel Amoeba-Resistant Intranuclear Bacteria, 'Candidatus Berkiella cookevillensis' and 'Candidatus Berkiella aquae'.</title>
        <authorList>
            <person name="Mehari Y.T."/>
            <person name="Arivett B.A."/>
            <person name="Farone A.L."/>
            <person name="Gunderson J.H."/>
            <person name="Farone M.B."/>
        </authorList>
    </citation>
    <scope>NUCLEOTIDE SEQUENCE</scope>
    <source>
        <strain evidence="5">CC99</strain>
    </source>
</reference>
<dbReference type="EMBL" id="LKHV02000001">
    <property type="protein sequence ID" value="MCS5708508.1"/>
    <property type="molecule type" value="Genomic_DNA"/>
</dbReference>
<proteinExistence type="predicted"/>
<dbReference type="AlphaFoldDB" id="A0A0Q9YTD3"/>
<dbReference type="Pfam" id="PF12796">
    <property type="entry name" value="Ank_2"/>
    <property type="match status" value="1"/>
</dbReference>
<accession>A0A0Q9YTD3</accession>
<feature type="region of interest" description="Disordered" evidence="3">
    <location>
        <begin position="621"/>
        <end position="661"/>
    </location>
</feature>
<organism evidence="4">
    <name type="scientific">Candidatus Berkiella cookevillensis</name>
    <dbReference type="NCBI Taxonomy" id="437022"/>
    <lineage>
        <taxon>Bacteria</taxon>
        <taxon>Pseudomonadati</taxon>
        <taxon>Pseudomonadota</taxon>
        <taxon>Gammaproteobacteria</taxon>
        <taxon>Candidatus Berkiellales</taxon>
        <taxon>Candidatus Berkiellaceae</taxon>
        <taxon>Candidatus Berkiella</taxon>
    </lineage>
</organism>
<keyword evidence="6" id="KW-1185">Reference proteome</keyword>
<sequence length="661" mass="74957">MLGFLNENSRENMLALCNVIHEGNLDALNQLLERKEVRDDITINLDMVFHFVTFSCSNLAVFNRLLKFKILRKMIADPKHSAIAFVAMHGHLDILERLLEFPTIRVGLAYYDNQALSLAAQHGHLAIVKRFLKFKSVRDKVTDANNSALSGASMCGHIEIVNCLLKIPAVQTHFILDAMNGNNIFCWSARNGHLAIVNRLLEFPAVVNNITADDNAALRWAYLKGYHAVVNRLMQFPAVRAAVLAADNADENLRALAQNTENSMRALNLQEQGIVNALQKLYPDLDSKNISAIEKELKSLRNYLEKGCKAKRLHLIFSRRNFQYQVDGIYHQAWRYLFARPNSWMSPEANFVEVTEQGRQSSIAEKDWHLLALIWRALTDKNIKLNADNLALIENAQLTKEGLASLELIRRNLIESFISTLALLARAHNYGDNQKDNGKLDEPSCSMGVTQRLLTGLIGLEIAEKPDTRPIGADYLAARFKEQLITHEAKGLLPKLKNLSHAALKQLNELLDKFIMENDGSVLDELVSILAFESQEVDAFIEEAKNYYGELRFLALHNLSYQGTVYQNAENLMRGLAAHPHIAFANEVFQFVEQELALKEKQQNEADTDAVMLKTNVLQFSETESSNARNPDKASKKRKREEAFDEDRQEEENPKKRRRIG</sequence>
<evidence type="ECO:0000256" key="1">
    <source>
        <dbReference type="ARBA" id="ARBA00022737"/>
    </source>
</evidence>
<dbReference type="SMART" id="SM00248">
    <property type="entry name" value="ANK"/>
    <property type="match status" value="6"/>
</dbReference>
<gene>
    <name evidence="4" type="ORF">CC99x_00132</name>
    <name evidence="5" type="ORF">CC99x_006255</name>
</gene>
<keyword evidence="1" id="KW-0677">Repeat</keyword>
<dbReference type="EMBL" id="LKHV01000001">
    <property type="protein sequence ID" value="KRG19911.1"/>
    <property type="molecule type" value="Genomic_DNA"/>
</dbReference>
<keyword evidence="2" id="KW-0040">ANK repeat</keyword>
<dbReference type="InterPro" id="IPR002110">
    <property type="entry name" value="Ankyrin_rpt"/>
</dbReference>
<evidence type="ECO:0000313" key="6">
    <source>
        <dbReference type="Proteomes" id="UP000051494"/>
    </source>
</evidence>
<reference evidence="5" key="3">
    <citation type="submission" date="2021-06" db="EMBL/GenBank/DDBJ databases">
        <title>Genomic Description and Analysis of Intracellular Bacteria, Candidatus Berkiella cookevillensis and Candidatus Berkiella aquae.</title>
        <authorList>
            <person name="Kidane D.T."/>
            <person name="Mehari Y.T."/>
            <person name="Rice F.C."/>
            <person name="Arivett B.A."/>
            <person name="Farone A.L."/>
            <person name="Berk S.G."/>
            <person name="Farone M.B."/>
        </authorList>
    </citation>
    <scope>NUCLEOTIDE SEQUENCE</scope>
    <source>
        <strain evidence="5">CC99</strain>
    </source>
</reference>
<dbReference type="InterPro" id="IPR036770">
    <property type="entry name" value="Ankyrin_rpt-contain_sf"/>
</dbReference>
<dbReference type="Gene3D" id="1.25.40.20">
    <property type="entry name" value="Ankyrin repeat-containing domain"/>
    <property type="match status" value="2"/>
</dbReference>
<name>A0A0Q9YTD3_9GAMM</name>
<evidence type="ECO:0000313" key="5">
    <source>
        <dbReference type="EMBL" id="MCS5708508.1"/>
    </source>
</evidence>
<dbReference type="SUPFAM" id="SSF48403">
    <property type="entry name" value="Ankyrin repeat"/>
    <property type="match status" value="1"/>
</dbReference>
<dbReference type="Proteomes" id="UP000051494">
    <property type="component" value="Unassembled WGS sequence"/>
</dbReference>
<evidence type="ECO:0000313" key="4">
    <source>
        <dbReference type="EMBL" id="KRG19911.1"/>
    </source>
</evidence>
<evidence type="ECO:0000256" key="2">
    <source>
        <dbReference type="ARBA" id="ARBA00023043"/>
    </source>
</evidence>
<evidence type="ECO:0000256" key="3">
    <source>
        <dbReference type="SAM" id="MobiDB-lite"/>
    </source>
</evidence>